<accession>A0A9W9I0U1</accession>
<dbReference type="InterPro" id="IPR029058">
    <property type="entry name" value="AB_hydrolase_fold"/>
</dbReference>
<comment type="similarity">
    <text evidence="2">Belongs to the putative lipase ROG1 family.</text>
</comment>
<dbReference type="PANTHER" id="PTHR31686:SF2">
    <property type="entry name" value="C4-DICARBOXYLATE TRANSPORTER_MALIC ACID TRANSPORT PROTEIN"/>
    <property type="match status" value="1"/>
</dbReference>
<dbReference type="SUPFAM" id="SSF48452">
    <property type="entry name" value="TPR-like"/>
    <property type="match status" value="2"/>
</dbReference>
<evidence type="ECO:0000256" key="5">
    <source>
        <dbReference type="ARBA" id="ARBA00022475"/>
    </source>
</evidence>
<evidence type="ECO:0000256" key="6">
    <source>
        <dbReference type="ARBA" id="ARBA00022692"/>
    </source>
</evidence>
<evidence type="ECO:0000256" key="3">
    <source>
        <dbReference type="ARBA" id="ARBA00008566"/>
    </source>
</evidence>
<dbReference type="InterPro" id="IPR004695">
    <property type="entry name" value="SLAC1/Mae1/Ssu1/TehA"/>
</dbReference>
<gene>
    <name evidence="12" type="ORF">N7492_006760</name>
</gene>
<dbReference type="GO" id="GO:0017000">
    <property type="term" value="P:antibiotic biosynthetic process"/>
    <property type="evidence" value="ECO:0007669"/>
    <property type="project" value="UniProtKB-ARBA"/>
</dbReference>
<evidence type="ECO:0000313" key="12">
    <source>
        <dbReference type="EMBL" id="KAJ5161368.1"/>
    </source>
</evidence>
<organism evidence="12 13">
    <name type="scientific">Penicillium capsulatum</name>
    <dbReference type="NCBI Taxonomy" id="69766"/>
    <lineage>
        <taxon>Eukaryota</taxon>
        <taxon>Fungi</taxon>
        <taxon>Dikarya</taxon>
        <taxon>Ascomycota</taxon>
        <taxon>Pezizomycotina</taxon>
        <taxon>Eurotiomycetes</taxon>
        <taxon>Eurotiomycetidae</taxon>
        <taxon>Eurotiales</taxon>
        <taxon>Aspergillaceae</taxon>
        <taxon>Penicillium</taxon>
    </lineage>
</organism>
<comment type="subcellular location">
    <subcellularLocation>
        <location evidence="1">Cell membrane</location>
        <topology evidence="1">Multi-pass membrane protein</topology>
    </subcellularLocation>
</comment>
<dbReference type="PANTHER" id="PTHR31686">
    <property type="match status" value="1"/>
</dbReference>
<evidence type="ECO:0000256" key="8">
    <source>
        <dbReference type="ARBA" id="ARBA00023136"/>
    </source>
</evidence>
<name>A0A9W9I0U1_9EURO</name>
<dbReference type="Pfam" id="PF13424">
    <property type="entry name" value="TPR_12"/>
    <property type="match status" value="1"/>
</dbReference>
<dbReference type="Gene3D" id="1.25.40.10">
    <property type="entry name" value="Tetratricopeptide repeat domain"/>
    <property type="match status" value="2"/>
</dbReference>
<keyword evidence="7 10" id="KW-1133">Transmembrane helix</keyword>
<keyword evidence="5" id="KW-1003">Cell membrane</keyword>
<comment type="caution">
    <text evidence="12">The sequence shown here is derived from an EMBL/GenBank/DDBJ whole genome shotgun (WGS) entry which is preliminary data.</text>
</comment>
<feature type="region of interest" description="Disordered" evidence="9">
    <location>
        <begin position="389"/>
        <end position="412"/>
    </location>
</feature>
<dbReference type="InterPro" id="IPR007751">
    <property type="entry name" value="DUF676_lipase-like"/>
</dbReference>
<evidence type="ECO:0000256" key="10">
    <source>
        <dbReference type="SAM" id="Phobius"/>
    </source>
</evidence>
<evidence type="ECO:0000256" key="1">
    <source>
        <dbReference type="ARBA" id="ARBA00004651"/>
    </source>
</evidence>
<dbReference type="GO" id="GO:0005886">
    <property type="term" value="C:plasma membrane"/>
    <property type="evidence" value="ECO:0007669"/>
    <property type="project" value="UniProtKB-SubCell"/>
</dbReference>
<feature type="region of interest" description="Disordered" evidence="9">
    <location>
        <begin position="706"/>
        <end position="743"/>
    </location>
</feature>
<feature type="transmembrane region" description="Helical" evidence="10">
    <location>
        <begin position="20"/>
        <end position="44"/>
    </location>
</feature>
<feature type="transmembrane region" description="Helical" evidence="10">
    <location>
        <begin position="161"/>
        <end position="188"/>
    </location>
</feature>
<feature type="transmembrane region" description="Helical" evidence="10">
    <location>
        <begin position="242"/>
        <end position="271"/>
    </location>
</feature>
<feature type="transmembrane region" description="Helical" evidence="10">
    <location>
        <begin position="95"/>
        <end position="119"/>
    </location>
</feature>
<dbReference type="Pfam" id="PF05057">
    <property type="entry name" value="DUF676"/>
    <property type="match status" value="1"/>
</dbReference>
<dbReference type="OrthoDB" id="427518at2759"/>
<evidence type="ECO:0000256" key="2">
    <source>
        <dbReference type="ARBA" id="ARBA00007920"/>
    </source>
</evidence>
<evidence type="ECO:0000256" key="4">
    <source>
        <dbReference type="ARBA" id="ARBA00022448"/>
    </source>
</evidence>
<feature type="transmembrane region" description="Helical" evidence="10">
    <location>
        <begin position="200"/>
        <end position="222"/>
    </location>
</feature>
<dbReference type="Gene3D" id="3.40.50.1820">
    <property type="entry name" value="alpha/beta hydrolase"/>
    <property type="match status" value="1"/>
</dbReference>
<feature type="domain" description="DUF676" evidence="11">
    <location>
        <begin position="519"/>
        <end position="575"/>
    </location>
</feature>
<dbReference type="SUPFAM" id="SSF53474">
    <property type="entry name" value="alpha/beta-Hydrolases"/>
    <property type="match status" value="1"/>
</dbReference>
<reference evidence="12" key="1">
    <citation type="submission" date="2022-11" db="EMBL/GenBank/DDBJ databases">
        <authorList>
            <person name="Petersen C."/>
        </authorList>
    </citation>
    <scope>NUCLEOTIDE SEQUENCE</scope>
    <source>
        <strain evidence="12">IBT 21917</strain>
    </source>
</reference>
<evidence type="ECO:0000256" key="9">
    <source>
        <dbReference type="SAM" id="MobiDB-lite"/>
    </source>
</evidence>
<dbReference type="Pfam" id="PF03595">
    <property type="entry name" value="SLAC1"/>
    <property type="match status" value="1"/>
</dbReference>
<dbReference type="Gene3D" id="1.50.10.150">
    <property type="entry name" value="Voltage-dependent anion channel"/>
    <property type="match status" value="1"/>
</dbReference>
<feature type="transmembrane region" description="Helical" evidence="10">
    <location>
        <begin position="64"/>
        <end position="83"/>
    </location>
</feature>
<evidence type="ECO:0000259" key="11">
    <source>
        <dbReference type="Pfam" id="PF05057"/>
    </source>
</evidence>
<protein>
    <submittedName>
        <fullName evidence="12">Tetratricopeptide-like helical</fullName>
    </submittedName>
</protein>
<keyword evidence="8 10" id="KW-0472">Membrane</keyword>
<dbReference type="InterPro" id="IPR011990">
    <property type="entry name" value="TPR-like_helical_dom_sf"/>
</dbReference>
<dbReference type="Proteomes" id="UP001146351">
    <property type="component" value="Unassembled WGS sequence"/>
</dbReference>
<feature type="transmembrane region" description="Helical" evidence="10">
    <location>
        <begin position="131"/>
        <end position="155"/>
    </location>
</feature>
<evidence type="ECO:0000313" key="13">
    <source>
        <dbReference type="Proteomes" id="UP001146351"/>
    </source>
</evidence>
<proteinExistence type="inferred from homology"/>
<feature type="compositionally biased region" description="Pro residues" evidence="9">
    <location>
        <begin position="734"/>
        <end position="743"/>
    </location>
</feature>
<keyword evidence="6 10" id="KW-0812">Transmembrane</keyword>
<dbReference type="GO" id="GO:0072330">
    <property type="term" value="P:monocarboxylic acid biosynthetic process"/>
    <property type="evidence" value="ECO:0007669"/>
    <property type="project" value="UniProtKB-ARBA"/>
</dbReference>
<evidence type="ECO:0000256" key="7">
    <source>
        <dbReference type="ARBA" id="ARBA00022989"/>
    </source>
</evidence>
<dbReference type="GO" id="GO:0000319">
    <property type="term" value="F:sulfite transmembrane transporter activity"/>
    <property type="evidence" value="ECO:0007669"/>
    <property type="project" value="TreeGrafter"/>
</dbReference>
<dbReference type="InterPro" id="IPR038665">
    <property type="entry name" value="Voltage-dep_anion_channel_sf"/>
</dbReference>
<comment type="similarity">
    <text evidence="3">Belongs to the tellurite-resistance/dicarboxylate transporter (TDT) family.</text>
</comment>
<dbReference type="AlphaFoldDB" id="A0A9W9I0U1"/>
<keyword evidence="4" id="KW-0813">Transport</keyword>
<reference evidence="12" key="2">
    <citation type="journal article" date="2023" name="IMA Fungus">
        <title>Comparative genomic study of the Penicillium genus elucidates a diverse pangenome and 15 lateral gene transfer events.</title>
        <authorList>
            <person name="Petersen C."/>
            <person name="Sorensen T."/>
            <person name="Nielsen M.R."/>
            <person name="Sondergaard T.E."/>
            <person name="Sorensen J.L."/>
            <person name="Fitzpatrick D.A."/>
            <person name="Frisvad J.C."/>
            <person name="Nielsen K.L."/>
        </authorList>
    </citation>
    <scope>NUCLEOTIDE SEQUENCE</scope>
    <source>
        <strain evidence="12">IBT 21917</strain>
    </source>
</reference>
<dbReference type="EMBL" id="JAPQKO010000005">
    <property type="protein sequence ID" value="KAJ5161368.1"/>
    <property type="molecule type" value="Genomic_DNA"/>
</dbReference>
<sequence length="1138" mass="125915">MGTGIVAVLMNSVPFDTPVLYYLSTVFFLLNVVIFALAFATSFVRYSLYPEIWRVMIQDPTNSLFLATIPMGFATLIEMWVFICVPRWGAWATSVAWALWMVDVVAAASVTLSLSFLLISQRYITSLERITALQLLPIAATIVAAGLGAEIAHILPNRQHALGTLLASFVLWGMGTPLALAVLVIYYQRLAVHKLPPREAIVSCFLPLGPLGFGGFGILFMGKVARELFHDSDLIDPIAGSMAYVLGILISLLMWSFGLIWLVFALATVLYSSPFPFNMGWWGFTFPLGVYAANTMELGVELDLMFFKVFGTVDPERCSLAFMGSGGIAHGARSLAWDSVLCTMSPESDSQDGRYRRQDMIKITRAVSLVFDGAHEGITILTSTLDSHPTTLTQDGRPRAATSSPSYGHSINRKYTRSSTIDDLHQVLDISANKPPSLVFVHGLNPTGRYDHPLKTWTHENGKFWPNDFLAQDIPYARIVVYGYNSNVSHPQTMSTASIKDHANTLLNLLSLLDMERSPQMHSMPPKIIFIGHSLGGLVIKQALLNAKEDPRYNSIRTATAGLIFFGTPHRGAKAVELGKIAARVARFVSKGGASNDLLDCLEHNSLFTRQMSDRFRHQLEDYRVVSFIEGKEVLLGGIGPASISHLVVDEESAVLGLSGLRETQLKLDADHSQMCKVGSRGAMYHLIKGNIKQLVDQALLSDQGFIPQPTAHPAGPSPPPLPPRMHSNSSTPYAPPSRPPPATQRILGSLFTPMDNDPRSIRSAELKNKWKWNEARVVEYELFQEHLRTLGADHATTLTVGYNLAEIELEATCLDKATDWCQWVSDNAARSLTAEVLLQKGQYQEAESICANVLARQQMYIGEDHLDTLDTRRRLGMAYNNLNRRENAVMTAEKLIESLKRLLGENHIRVFAAGLELLQYILYNHDEGSTALITMHLKGDVQNALEMLPAVHRELHGALGPAHPLTIRALALHGQGLMREQKTLEASEKLRQALTISEESLGAEHPLSMEIVGNIGVMYTQQSGQYFPNRSAPSEALPWLVRYLNWVERYKGVDNPETQATLELLGNVHFAASEWETAQKYFERALASLRGTNNSVATQRINNQLQICRTYTMMINRSGLGSGSGIGNFVSSLQKFK</sequence>
<keyword evidence="13" id="KW-1185">Reference proteome</keyword>
<dbReference type="CDD" id="cd09318">
    <property type="entry name" value="TDT_SSU1"/>
    <property type="match status" value="1"/>
</dbReference>
<dbReference type="InterPro" id="IPR051629">
    <property type="entry name" value="Sulfite_efflux_TDT"/>
</dbReference>